<name>A0A3P3UA18_9BACL</name>
<gene>
    <name evidence="1" type="ORF">EHV15_22055</name>
</gene>
<sequence length="270" mass="31387">MDKKQEDTAPILIFSEKRMGFINDELLGRILQQILNTVFEITSYVQKLDHLSNKEKVEKYCNLSLDYIIEQPQLYGILLTDYDQGADNFIQFNPYIAEFENGISDRMREFFLNVYGAEINPFVGDIVFIFNSLFGEYSMQMFDADSAMFKKASQLIANVLDMVVQQFREKHIEAFLSDKLIGMEAEQDPSTDEKEKQVTELIKTLERKVDSGDKEQKLSPDWEEGLKYLKYELTGPKPRFVIVKSLLRYLGQSEELAEPCTRIERLLFSS</sequence>
<evidence type="ECO:0000313" key="1">
    <source>
        <dbReference type="EMBL" id="RRJ65293.1"/>
    </source>
</evidence>
<dbReference type="RefSeq" id="WP_128633104.1">
    <property type="nucleotide sequence ID" value="NZ_RRCN01000001.1"/>
</dbReference>
<protein>
    <submittedName>
        <fullName evidence="1">Uncharacterized protein</fullName>
    </submittedName>
</protein>
<dbReference type="Proteomes" id="UP000267017">
    <property type="component" value="Unassembled WGS sequence"/>
</dbReference>
<dbReference type="AlphaFoldDB" id="A0A3P3UA18"/>
<dbReference type="OrthoDB" id="9812993at2"/>
<accession>A0A3P3UA18</accession>
<organism evidence="1 2">
    <name type="scientific">Paenibacillus oralis</name>
    <dbReference type="NCBI Taxonomy" id="2490856"/>
    <lineage>
        <taxon>Bacteria</taxon>
        <taxon>Bacillati</taxon>
        <taxon>Bacillota</taxon>
        <taxon>Bacilli</taxon>
        <taxon>Bacillales</taxon>
        <taxon>Paenibacillaceae</taxon>
        <taxon>Paenibacillus</taxon>
    </lineage>
</organism>
<comment type="caution">
    <text evidence="1">The sequence shown here is derived from an EMBL/GenBank/DDBJ whole genome shotgun (WGS) entry which is preliminary data.</text>
</comment>
<evidence type="ECO:0000313" key="2">
    <source>
        <dbReference type="Proteomes" id="UP000267017"/>
    </source>
</evidence>
<reference evidence="1 2" key="1">
    <citation type="submission" date="2018-11" db="EMBL/GenBank/DDBJ databases">
        <title>Genome sequencing of Paenibacillus sp. KCOM 3021 (= ChDC PVNT-B20).</title>
        <authorList>
            <person name="Kook J.-K."/>
            <person name="Park S.-N."/>
            <person name="Lim Y.K."/>
        </authorList>
    </citation>
    <scope>NUCLEOTIDE SEQUENCE [LARGE SCALE GENOMIC DNA]</scope>
    <source>
        <strain evidence="1 2">KCOM 3021</strain>
    </source>
</reference>
<keyword evidence="2" id="KW-1185">Reference proteome</keyword>
<dbReference type="EMBL" id="RRCN01000001">
    <property type="protein sequence ID" value="RRJ65293.1"/>
    <property type="molecule type" value="Genomic_DNA"/>
</dbReference>
<proteinExistence type="predicted"/>